<protein>
    <recommendedName>
        <fullName evidence="5">DNA-directed RNA polymerase subunit beta</fullName>
    </recommendedName>
</protein>
<evidence type="ECO:0000313" key="4">
    <source>
        <dbReference type="Proteomes" id="UP000658382"/>
    </source>
</evidence>
<evidence type="ECO:0000313" key="3">
    <source>
        <dbReference type="EMBL" id="GGJ91678.1"/>
    </source>
</evidence>
<dbReference type="Proteomes" id="UP000658382">
    <property type="component" value="Unassembled WGS sequence"/>
</dbReference>
<name>A0A917UWY2_9BACI</name>
<keyword evidence="2" id="KW-0472">Membrane</keyword>
<feature type="region of interest" description="Disordered" evidence="1">
    <location>
        <begin position="1"/>
        <end position="66"/>
    </location>
</feature>
<reference evidence="3" key="2">
    <citation type="submission" date="2020-09" db="EMBL/GenBank/DDBJ databases">
        <authorList>
            <person name="Sun Q."/>
            <person name="Ohkuma M."/>
        </authorList>
    </citation>
    <scope>NUCLEOTIDE SEQUENCE</scope>
    <source>
        <strain evidence="3">JCM 12580</strain>
    </source>
</reference>
<keyword evidence="4" id="KW-1185">Reference proteome</keyword>
<keyword evidence="2" id="KW-0812">Transmembrane</keyword>
<dbReference type="RefSeq" id="WP_188632269.1">
    <property type="nucleotide sequence ID" value="NZ_BMNQ01000012.1"/>
</dbReference>
<sequence>MPTDEKEKTEEHSNAAVQEKEQQQEQTPDKVTREDQKQQGEISTDKAARKEQRKKRKEEKRQNKKPRRRIFPIWLRLIVVLVLSVIALLVGVMVGYGVIGDGNPTDALKWETWQHIIDIVVKK</sequence>
<organism evidence="3 4">
    <name type="scientific">Lentibacillus kapialis</name>
    <dbReference type="NCBI Taxonomy" id="340214"/>
    <lineage>
        <taxon>Bacteria</taxon>
        <taxon>Bacillati</taxon>
        <taxon>Bacillota</taxon>
        <taxon>Bacilli</taxon>
        <taxon>Bacillales</taxon>
        <taxon>Bacillaceae</taxon>
        <taxon>Lentibacillus</taxon>
    </lineage>
</organism>
<dbReference type="AlphaFoldDB" id="A0A917UWY2"/>
<feature type="compositionally biased region" description="Basic residues" evidence="1">
    <location>
        <begin position="51"/>
        <end position="66"/>
    </location>
</feature>
<feature type="compositionally biased region" description="Basic and acidic residues" evidence="1">
    <location>
        <begin position="1"/>
        <end position="50"/>
    </location>
</feature>
<evidence type="ECO:0000256" key="2">
    <source>
        <dbReference type="SAM" id="Phobius"/>
    </source>
</evidence>
<evidence type="ECO:0008006" key="5">
    <source>
        <dbReference type="Google" id="ProtNLM"/>
    </source>
</evidence>
<accession>A0A917UWY2</accession>
<comment type="caution">
    <text evidence="3">The sequence shown here is derived from an EMBL/GenBank/DDBJ whole genome shotgun (WGS) entry which is preliminary data.</text>
</comment>
<proteinExistence type="predicted"/>
<evidence type="ECO:0000256" key="1">
    <source>
        <dbReference type="SAM" id="MobiDB-lite"/>
    </source>
</evidence>
<dbReference type="InterPro" id="IPR024596">
    <property type="entry name" value="RNApol_su_b/EpuA"/>
</dbReference>
<keyword evidence="2" id="KW-1133">Transmembrane helix</keyword>
<reference evidence="3" key="1">
    <citation type="journal article" date="2014" name="Int. J. Syst. Evol. Microbiol.">
        <title>Complete genome sequence of Corynebacterium casei LMG S-19264T (=DSM 44701T), isolated from a smear-ripened cheese.</title>
        <authorList>
            <consortium name="US DOE Joint Genome Institute (JGI-PGF)"/>
            <person name="Walter F."/>
            <person name="Albersmeier A."/>
            <person name="Kalinowski J."/>
            <person name="Ruckert C."/>
        </authorList>
    </citation>
    <scope>NUCLEOTIDE SEQUENCE</scope>
    <source>
        <strain evidence="3">JCM 12580</strain>
    </source>
</reference>
<dbReference type="EMBL" id="BMNQ01000012">
    <property type="protein sequence ID" value="GGJ91678.1"/>
    <property type="molecule type" value="Genomic_DNA"/>
</dbReference>
<gene>
    <name evidence="3" type="ORF">GCM10007063_12860</name>
</gene>
<feature type="transmembrane region" description="Helical" evidence="2">
    <location>
        <begin position="73"/>
        <end position="99"/>
    </location>
</feature>
<dbReference type="Pfam" id="PF11772">
    <property type="entry name" value="EpuA"/>
    <property type="match status" value="1"/>
</dbReference>